<accession>A0ABM4UY04</accession>
<dbReference type="GeneID" id="113696511"/>
<keyword evidence="3" id="KW-1185">Reference proteome</keyword>
<keyword evidence="2" id="KW-0325">Glycoprotein</keyword>
<organism evidence="3 4">
    <name type="scientific">Coffea arabica</name>
    <name type="common">Arabian coffee</name>
    <dbReference type="NCBI Taxonomy" id="13443"/>
    <lineage>
        <taxon>Eukaryota</taxon>
        <taxon>Viridiplantae</taxon>
        <taxon>Streptophyta</taxon>
        <taxon>Embryophyta</taxon>
        <taxon>Tracheophyta</taxon>
        <taxon>Spermatophyta</taxon>
        <taxon>Magnoliopsida</taxon>
        <taxon>eudicotyledons</taxon>
        <taxon>Gunneridae</taxon>
        <taxon>Pentapetalae</taxon>
        <taxon>asterids</taxon>
        <taxon>lamiids</taxon>
        <taxon>Gentianales</taxon>
        <taxon>Rubiaceae</taxon>
        <taxon>Ixoroideae</taxon>
        <taxon>Gardenieae complex</taxon>
        <taxon>Bertiereae - Coffeeae clade</taxon>
        <taxon>Coffeeae</taxon>
        <taxon>Coffea</taxon>
    </lineage>
</organism>
<dbReference type="Pfam" id="PF00657">
    <property type="entry name" value="Lipase_GDSL"/>
    <property type="match status" value="2"/>
</dbReference>
<evidence type="ECO:0000313" key="3">
    <source>
        <dbReference type="Proteomes" id="UP001652660"/>
    </source>
</evidence>
<proteinExistence type="inferred from homology"/>
<dbReference type="Proteomes" id="UP001652660">
    <property type="component" value="Chromosome 6e"/>
</dbReference>
<dbReference type="PANTHER" id="PTHR22835:SF677">
    <property type="entry name" value="ACETYLAJMALAN ESTERASE-LIKE"/>
    <property type="match status" value="1"/>
</dbReference>
<comment type="similarity">
    <text evidence="1">Belongs to the 'GDSL' lipolytic enzyme family.</text>
</comment>
<evidence type="ECO:0000256" key="1">
    <source>
        <dbReference type="ARBA" id="ARBA00008668"/>
    </source>
</evidence>
<dbReference type="Gene3D" id="3.40.50.1110">
    <property type="entry name" value="SGNH hydrolase"/>
    <property type="match status" value="2"/>
</dbReference>
<evidence type="ECO:0000256" key="2">
    <source>
        <dbReference type="ARBA" id="ARBA00023180"/>
    </source>
</evidence>
<name>A0ABM4UY04_COFAR</name>
<dbReference type="RefSeq" id="XP_071912169.1">
    <property type="nucleotide sequence ID" value="XM_072056068.1"/>
</dbReference>
<protein>
    <submittedName>
        <fullName evidence="4">Acetylajmalan esterase-like</fullName>
    </submittedName>
</protein>
<dbReference type="PANTHER" id="PTHR22835">
    <property type="entry name" value="ZINC FINGER FYVE DOMAIN CONTAINING PROTEIN"/>
    <property type="match status" value="1"/>
</dbReference>
<sequence length="322" mass="35604">MKFHCEKVLQKVQTFPILQTTLTDSASDTGNLIRVPRVGPTLAAAHPPYGETFPGRPTGRWSDGRLIIDYIAMELGLPLLNPNLNSNASFNNGVNFSVAGATALNTSFLAARGVFVPAIFTPLSGQLDWLRRYLHSLCSTPSGDAQSPLALSLLAPYTWPWHIMLRGYVYLVSHTPHIFPRTYDLSFYFCICGAIQEIIRLGATKIVVPGAFPLGCLPSNLVLFPNDAKDGQGCLRNINELSIYFNNLLKKALNLLRLEFPSVIIIYADYYTAFEYFLAMDPPLACCGIGGQYNFDRNRSCGSAGVPVCPDPRQYIQWDGDR</sequence>
<dbReference type="InterPro" id="IPR001087">
    <property type="entry name" value="GDSL"/>
</dbReference>
<evidence type="ECO:0000313" key="4">
    <source>
        <dbReference type="RefSeq" id="XP_071912169.1"/>
    </source>
</evidence>
<gene>
    <name evidence="4" type="primary">LOC113696511</name>
</gene>
<reference evidence="4" key="1">
    <citation type="submission" date="2025-08" db="UniProtKB">
        <authorList>
            <consortium name="RefSeq"/>
        </authorList>
    </citation>
    <scope>IDENTIFICATION</scope>
    <source>
        <tissue evidence="4">Leaves</tissue>
    </source>
</reference>
<dbReference type="InterPro" id="IPR036514">
    <property type="entry name" value="SGNH_hydro_sf"/>
</dbReference>